<accession>A0ABU6YJQ6</accession>
<protein>
    <submittedName>
        <fullName evidence="2">Uncharacterized protein</fullName>
    </submittedName>
</protein>
<organism evidence="2 3">
    <name type="scientific">Stylosanthes scabra</name>
    <dbReference type="NCBI Taxonomy" id="79078"/>
    <lineage>
        <taxon>Eukaryota</taxon>
        <taxon>Viridiplantae</taxon>
        <taxon>Streptophyta</taxon>
        <taxon>Embryophyta</taxon>
        <taxon>Tracheophyta</taxon>
        <taxon>Spermatophyta</taxon>
        <taxon>Magnoliopsida</taxon>
        <taxon>eudicotyledons</taxon>
        <taxon>Gunneridae</taxon>
        <taxon>Pentapetalae</taxon>
        <taxon>rosids</taxon>
        <taxon>fabids</taxon>
        <taxon>Fabales</taxon>
        <taxon>Fabaceae</taxon>
        <taxon>Papilionoideae</taxon>
        <taxon>50 kb inversion clade</taxon>
        <taxon>dalbergioids sensu lato</taxon>
        <taxon>Dalbergieae</taxon>
        <taxon>Pterocarpus clade</taxon>
        <taxon>Stylosanthes</taxon>
    </lineage>
</organism>
<feature type="region of interest" description="Disordered" evidence="1">
    <location>
        <begin position="46"/>
        <end position="101"/>
    </location>
</feature>
<feature type="compositionally biased region" description="Basic and acidic residues" evidence="1">
    <location>
        <begin position="46"/>
        <end position="63"/>
    </location>
</feature>
<sequence>MPSLTRAKNGQTRVKVRKLVDGDESVVGDFSECVVALFHRTGKELESEKVGLSEPVRYEHEADNGGSHVTPASTARPGDVQETVSPMEPVERENVDEVEGRSDHVSPFTRCLIPRLFLPSLCN</sequence>
<evidence type="ECO:0000313" key="3">
    <source>
        <dbReference type="Proteomes" id="UP001341840"/>
    </source>
</evidence>
<keyword evidence="3" id="KW-1185">Reference proteome</keyword>
<dbReference type="EMBL" id="JASCZI010242119">
    <property type="protein sequence ID" value="MED6209681.1"/>
    <property type="molecule type" value="Genomic_DNA"/>
</dbReference>
<dbReference type="Proteomes" id="UP001341840">
    <property type="component" value="Unassembled WGS sequence"/>
</dbReference>
<name>A0ABU6YJQ6_9FABA</name>
<evidence type="ECO:0000256" key="1">
    <source>
        <dbReference type="SAM" id="MobiDB-lite"/>
    </source>
</evidence>
<reference evidence="2 3" key="1">
    <citation type="journal article" date="2023" name="Plants (Basel)">
        <title>Bridging the Gap: Combining Genomics and Transcriptomics Approaches to Understand Stylosanthes scabra, an Orphan Legume from the Brazilian Caatinga.</title>
        <authorList>
            <person name="Ferreira-Neto J.R.C."/>
            <person name="da Silva M.D."/>
            <person name="Binneck E."/>
            <person name="de Melo N.F."/>
            <person name="da Silva R.H."/>
            <person name="de Melo A.L.T.M."/>
            <person name="Pandolfi V."/>
            <person name="Bustamante F.O."/>
            <person name="Brasileiro-Vidal A.C."/>
            <person name="Benko-Iseppon A.M."/>
        </authorList>
    </citation>
    <scope>NUCLEOTIDE SEQUENCE [LARGE SCALE GENOMIC DNA]</scope>
    <source>
        <tissue evidence="2">Leaves</tissue>
    </source>
</reference>
<comment type="caution">
    <text evidence="2">The sequence shown here is derived from an EMBL/GenBank/DDBJ whole genome shotgun (WGS) entry which is preliminary data.</text>
</comment>
<proteinExistence type="predicted"/>
<gene>
    <name evidence="2" type="ORF">PIB30_057109</name>
</gene>
<evidence type="ECO:0000313" key="2">
    <source>
        <dbReference type="EMBL" id="MED6209681.1"/>
    </source>
</evidence>
<feature type="compositionally biased region" description="Basic and acidic residues" evidence="1">
    <location>
        <begin position="89"/>
        <end position="101"/>
    </location>
</feature>